<evidence type="ECO:0000256" key="3">
    <source>
        <dbReference type="ARBA" id="ARBA00022771"/>
    </source>
</evidence>
<dbReference type="CDD" id="cd00202">
    <property type="entry name" value="ZnF_GATA"/>
    <property type="match status" value="1"/>
</dbReference>
<protein>
    <submittedName>
        <fullName evidence="9">GATA transcription factor</fullName>
    </submittedName>
</protein>
<evidence type="ECO:0000313" key="10">
    <source>
        <dbReference type="Proteomes" id="UP000019116"/>
    </source>
</evidence>
<dbReference type="SMR" id="A0A3B6KUH9"/>
<feature type="domain" description="GATA-type" evidence="8">
    <location>
        <begin position="257"/>
        <end position="293"/>
    </location>
</feature>
<dbReference type="InterPro" id="IPR013088">
    <property type="entry name" value="Znf_NHR/GATA"/>
</dbReference>
<accession>A0A3B6KUH9</accession>
<dbReference type="GO" id="GO:0000976">
    <property type="term" value="F:transcription cis-regulatory region binding"/>
    <property type="evidence" value="ECO:0000318"/>
    <property type="project" value="GO_Central"/>
</dbReference>
<feature type="region of interest" description="Disordered" evidence="7">
    <location>
        <begin position="20"/>
        <end position="59"/>
    </location>
</feature>
<evidence type="ECO:0000256" key="6">
    <source>
        <dbReference type="PROSITE-ProRule" id="PRU00094"/>
    </source>
</evidence>
<evidence type="ECO:0000256" key="1">
    <source>
        <dbReference type="ARBA" id="ARBA00005694"/>
    </source>
</evidence>
<feature type="compositionally biased region" description="Basic residues" evidence="7">
    <location>
        <begin position="32"/>
        <end position="41"/>
    </location>
</feature>
<dbReference type="OrthoDB" id="2162994at2759"/>
<dbReference type="STRING" id="4565.A0A3B6KUH9"/>
<feature type="region of interest" description="Disordered" evidence="7">
    <location>
        <begin position="182"/>
        <end position="241"/>
    </location>
</feature>
<keyword evidence="10" id="KW-1185">Reference proteome</keyword>
<dbReference type="RefSeq" id="XP_044384240.1">
    <property type="nucleotide sequence ID" value="XM_044528305.1"/>
</dbReference>
<dbReference type="GO" id="GO:0005634">
    <property type="term" value="C:nucleus"/>
    <property type="evidence" value="ECO:0000318"/>
    <property type="project" value="GO_Central"/>
</dbReference>
<dbReference type="OMA" id="AWEWERT"/>
<evidence type="ECO:0000256" key="5">
    <source>
        <dbReference type="ARBA" id="ARBA00023159"/>
    </source>
</evidence>
<dbReference type="PANTHER" id="PTHR45658:SF120">
    <property type="entry name" value="GATA-TYPE DOMAIN-CONTAINING PROTEIN"/>
    <property type="match status" value="1"/>
</dbReference>
<feature type="compositionally biased region" description="Low complexity" evidence="7">
    <location>
        <begin position="22"/>
        <end position="31"/>
    </location>
</feature>
<evidence type="ECO:0000256" key="4">
    <source>
        <dbReference type="ARBA" id="ARBA00022833"/>
    </source>
</evidence>
<reference evidence="9" key="2">
    <citation type="submission" date="2018-10" db="UniProtKB">
        <authorList>
            <consortium name="EnsemblPlants"/>
        </authorList>
    </citation>
    <scope>IDENTIFICATION</scope>
</reference>
<gene>
    <name evidence="9" type="primary">LOC123106098</name>
</gene>
<dbReference type="Proteomes" id="UP000019116">
    <property type="component" value="Chromosome 5A"/>
</dbReference>
<feature type="compositionally biased region" description="Low complexity" evidence="7">
    <location>
        <begin position="183"/>
        <end position="192"/>
    </location>
</feature>
<dbReference type="GO" id="GO:0030154">
    <property type="term" value="P:cell differentiation"/>
    <property type="evidence" value="ECO:0000318"/>
    <property type="project" value="GO_Central"/>
</dbReference>
<dbReference type="InterPro" id="IPR000679">
    <property type="entry name" value="Znf_GATA"/>
</dbReference>
<dbReference type="SUPFAM" id="SSF57716">
    <property type="entry name" value="Glucocorticoid receptor-like (DNA-binding domain)"/>
    <property type="match status" value="1"/>
</dbReference>
<evidence type="ECO:0000256" key="7">
    <source>
        <dbReference type="SAM" id="MobiDB-lite"/>
    </source>
</evidence>
<dbReference type="AlphaFoldDB" id="A0A3B6KUH9"/>
<comment type="similarity">
    <text evidence="1">Belongs to the type IV zinc-finger family. Class A subfamily.</text>
</comment>
<keyword evidence="5" id="KW-0010">Activator</keyword>
<reference evidence="9" key="1">
    <citation type="submission" date="2018-08" db="EMBL/GenBank/DDBJ databases">
        <authorList>
            <person name="Rossello M."/>
        </authorList>
    </citation>
    <scope>NUCLEOTIDE SEQUENCE [LARGE SCALE GENOMIC DNA]</scope>
    <source>
        <strain evidence="9">cv. Chinese Spring</strain>
    </source>
</reference>
<sequence>MAPEWEAALGMELGMGSHYHHAPPSAAASPMNHHHHHHHSAYTHSQPPHQYHFYGGAAGGDGTADPMRVDEMLDLSSHLGAHDFFSGANNGGAGQGGDNAPAPPAAAAASSSDHQHHHPSSFNLSFADEFYLPVPTEEAAELEWLSNFVDDSYPDIPNYPPAVQAAMAAAARNGGVVVKQENSASAAAPGRGARSKRSRAASAAAAAWHALAPRQPSPSSSSSSSDSKPARSGGGGGVKKSGLVVGAAELGGGGDQNGEVRRCTHCASEKTPQWRTGPLGPKTLCNACGVRYKSGRLVPEYRPAASPTFVLTQHSNSHRKVMELRRQNELVHLRGGVSGGVVSASSGSGGAAEHMFRDYGVCLPTRSPAGSSSLASY</sequence>
<organism evidence="9">
    <name type="scientific">Triticum aestivum</name>
    <name type="common">Wheat</name>
    <dbReference type="NCBI Taxonomy" id="4565"/>
    <lineage>
        <taxon>Eukaryota</taxon>
        <taxon>Viridiplantae</taxon>
        <taxon>Streptophyta</taxon>
        <taxon>Embryophyta</taxon>
        <taxon>Tracheophyta</taxon>
        <taxon>Spermatophyta</taxon>
        <taxon>Magnoliopsida</taxon>
        <taxon>Liliopsida</taxon>
        <taxon>Poales</taxon>
        <taxon>Poaceae</taxon>
        <taxon>BOP clade</taxon>
        <taxon>Pooideae</taxon>
        <taxon>Triticodae</taxon>
        <taxon>Triticeae</taxon>
        <taxon>Triticinae</taxon>
        <taxon>Triticum</taxon>
    </lineage>
</organism>
<dbReference type="InterPro" id="IPR051140">
    <property type="entry name" value="GATA_TF"/>
</dbReference>
<evidence type="ECO:0000259" key="8">
    <source>
        <dbReference type="PROSITE" id="PS50114"/>
    </source>
</evidence>
<evidence type="ECO:0000313" key="9">
    <source>
        <dbReference type="EnsemblPlants" id="TraesCS5A02G538600.1"/>
    </source>
</evidence>
<dbReference type="PROSITE" id="PS00344">
    <property type="entry name" value="GATA_ZN_FINGER_1"/>
    <property type="match status" value="1"/>
</dbReference>
<dbReference type="PANTHER" id="PTHR45658">
    <property type="entry name" value="GATA TRANSCRIPTION FACTOR"/>
    <property type="match status" value="1"/>
</dbReference>
<dbReference type="FunFam" id="3.30.50.10:FF:000018">
    <property type="entry name" value="GATA transcription factor"/>
    <property type="match status" value="1"/>
</dbReference>
<dbReference type="SMART" id="SM00401">
    <property type="entry name" value="ZnF_GATA"/>
    <property type="match status" value="1"/>
</dbReference>
<dbReference type="GO" id="GO:0006357">
    <property type="term" value="P:regulation of transcription by RNA polymerase II"/>
    <property type="evidence" value="ECO:0000318"/>
    <property type="project" value="GO_Central"/>
</dbReference>
<dbReference type="EnsemblPlants" id="TraesCS5A02G538600.1">
    <property type="protein sequence ID" value="TraesCS5A02G538600.1"/>
    <property type="gene ID" value="TraesCS5A02G538600"/>
</dbReference>
<dbReference type="Gramene" id="TraesCS5A03G1259800.1">
    <property type="protein sequence ID" value="TraesCS5A03G1259800.1.CDS"/>
    <property type="gene ID" value="TraesCS5A03G1259800"/>
</dbReference>
<dbReference type="PROSITE" id="PS50114">
    <property type="entry name" value="GATA_ZN_FINGER_2"/>
    <property type="match status" value="1"/>
</dbReference>
<keyword evidence="2" id="KW-0479">Metal-binding</keyword>
<dbReference type="Gene3D" id="3.30.50.10">
    <property type="entry name" value="Erythroid Transcription Factor GATA-1, subunit A"/>
    <property type="match status" value="1"/>
</dbReference>
<feature type="region of interest" description="Disordered" evidence="7">
    <location>
        <begin position="86"/>
        <end position="120"/>
    </location>
</feature>
<proteinExistence type="inferred from homology"/>
<dbReference type="KEGG" id="taes:123106098"/>
<evidence type="ECO:0000256" key="2">
    <source>
        <dbReference type="ARBA" id="ARBA00022723"/>
    </source>
</evidence>
<keyword evidence="3 6" id="KW-0863">Zinc-finger</keyword>
<dbReference type="GO" id="GO:0008270">
    <property type="term" value="F:zinc ion binding"/>
    <property type="evidence" value="ECO:0007669"/>
    <property type="project" value="UniProtKB-KW"/>
</dbReference>
<name>A0A3B6KUH9_WHEAT</name>
<keyword evidence="4" id="KW-0862">Zinc</keyword>
<dbReference type="GeneID" id="123106098"/>
<dbReference type="Gramene" id="TraesCS5A02G538600.1">
    <property type="protein sequence ID" value="TraesCS5A02G538600.1"/>
    <property type="gene ID" value="TraesCS5A02G538600"/>
</dbReference>
<feature type="compositionally biased region" description="Low complexity" evidence="7">
    <location>
        <begin position="200"/>
        <end position="231"/>
    </location>
</feature>
<dbReference type="Pfam" id="PF00320">
    <property type="entry name" value="GATA"/>
    <property type="match status" value="1"/>
</dbReference>